<dbReference type="AlphaFoldDB" id="A0A0P6XSV2"/>
<proteinExistence type="inferred from homology"/>
<keyword evidence="2" id="KW-0472">Membrane</keyword>
<dbReference type="Pfam" id="PF00892">
    <property type="entry name" value="EamA"/>
    <property type="match status" value="2"/>
</dbReference>
<keyword evidence="2" id="KW-0812">Transmembrane</keyword>
<evidence type="ECO:0000313" key="5">
    <source>
        <dbReference type="Proteomes" id="UP000050501"/>
    </source>
</evidence>
<gene>
    <name evidence="4" type="ORF">ADN01_13835</name>
</gene>
<keyword evidence="5" id="KW-1185">Reference proteome</keyword>
<reference evidence="4 5" key="1">
    <citation type="submission" date="2015-07" db="EMBL/GenBank/DDBJ databases">
        <title>Genome sequence of Levilinea saccharolytica DSM 16555.</title>
        <authorList>
            <person name="Hemp J."/>
            <person name="Ward L.M."/>
            <person name="Pace L.A."/>
            <person name="Fischer W.W."/>
        </authorList>
    </citation>
    <scope>NUCLEOTIDE SEQUENCE [LARGE SCALE GENOMIC DNA]</scope>
    <source>
        <strain evidence="4 5">KIBI-1</strain>
    </source>
</reference>
<dbReference type="RefSeq" id="WP_062417275.1">
    <property type="nucleotide sequence ID" value="NZ_DF967974.1"/>
</dbReference>
<evidence type="ECO:0000256" key="2">
    <source>
        <dbReference type="SAM" id="Phobius"/>
    </source>
</evidence>
<dbReference type="STRING" id="229921.ADN01_13835"/>
<comment type="similarity">
    <text evidence="1">Belongs to the EamA transporter family.</text>
</comment>
<feature type="transmembrane region" description="Helical" evidence="2">
    <location>
        <begin position="95"/>
        <end position="115"/>
    </location>
</feature>
<evidence type="ECO:0000259" key="3">
    <source>
        <dbReference type="Pfam" id="PF00892"/>
    </source>
</evidence>
<name>A0A0P6XSV2_9CHLR</name>
<feature type="transmembrane region" description="Helical" evidence="2">
    <location>
        <begin position="63"/>
        <end position="83"/>
    </location>
</feature>
<feature type="domain" description="EamA" evidence="3">
    <location>
        <begin position="7"/>
        <end position="138"/>
    </location>
</feature>
<feature type="transmembrane region" description="Helical" evidence="2">
    <location>
        <begin position="239"/>
        <end position="260"/>
    </location>
</feature>
<dbReference type="PANTHER" id="PTHR22911">
    <property type="entry name" value="ACYL-MALONYL CONDENSING ENZYME-RELATED"/>
    <property type="match status" value="1"/>
</dbReference>
<feature type="domain" description="EamA" evidence="3">
    <location>
        <begin position="157"/>
        <end position="283"/>
    </location>
</feature>
<feature type="transmembrane region" description="Helical" evidence="2">
    <location>
        <begin position="182"/>
        <end position="200"/>
    </location>
</feature>
<dbReference type="SUPFAM" id="SSF103481">
    <property type="entry name" value="Multidrug resistance efflux transporter EmrE"/>
    <property type="match status" value="2"/>
</dbReference>
<feature type="transmembrane region" description="Helical" evidence="2">
    <location>
        <begin position="212"/>
        <end position="233"/>
    </location>
</feature>
<evidence type="ECO:0000313" key="4">
    <source>
        <dbReference type="EMBL" id="KPL79759.1"/>
    </source>
</evidence>
<keyword evidence="2" id="KW-1133">Transmembrane helix</keyword>
<dbReference type="InterPro" id="IPR000620">
    <property type="entry name" value="EamA_dom"/>
</dbReference>
<accession>A0A0P6XSV2</accession>
<organism evidence="4 5">
    <name type="scientific">Levilinea saccharolytica</name>
    <dbReference type="NCBI Taxonomy" id="229921"/>
    <lineage>
        <taxon>Bacteria</taxon>
        <taxon>Bacillati</taxon>
        <taxon>Chloroflexota</taxon>
        <taxon>Anaerolineae</taxon>
        <taxon>Anaerolineales</taxon>
        <taxon>Anaerolineaceae</taxon>
        <taxon>Levilinea</taxon>
    </lineage>
</organism>
<feature type="transmembrane region" description="Helical" evidence="2">
    <location>
        <begin position="6"/>
        <end position="25"/>
    </location>
</feature>
<comment type="caution">
    <text evidence="4">The sequence shown here is derived from an EMBL/GenBank/DDBJ whole genome shotgun (WGS) entry which is preliminary data.</text>
</comment>
<dbReference type="EMBL" id="LGCM01000046">
    <property type="protein sequence ID" value="KPL79759.1"/>
    <property type="molecule type" value="Genomic_DNA"/>
</dbReference>
<dbReference type="PANTHER" id="PTHR22911:SF137">
    <property type="entry name" value="SOLUTE CARRIER FAMILY 35 MEMBER G2-RELATED"/>
    <property type="match status" value="1"/>
</dbReference>
<dbReference type="InterPro" id="IPR037185">
    <property type="entry name" value="EmrE-like"/>
</dbReference>
<feature type="transmembrane region" description="Helical" evidence="2">
    <location>
        <begin position="121"/>
        <end position="141"/>
    </location>
</feature>
<dbReference type="Proteomes" id="UP000050501">
    <property type="component" value="Unassembled WGS sequence"/>
</dbReference>
<protein>
    <recommendedName>
        <fullName evidence="3">EamA domain-containing protein</fullName>
    </recommendedName>
</protein>
<dbReference type="GO" id="GO:0016020">
    <property type="term" value="C:membrane"/>
    <property type="evidence" value="ECO:0007669"/>
    <property type="project" value="InterPro"/>
</dbReference>
<feature type="transmembrane region" description="Helical" evidence="2">
    <location>
        <begin position="153"/>
        <end position="170"/>
    </location>
</feature>
<sequence>MQTFTLSIGLGLISAVFGAFANLSARQIMRLTSPRDYLALNFGLLFLWLLPAAPFLGRVQLSAAALGALLAAALVDAAANYLYFKAFEQNDAASASMLLSLSPLFTLALAPFFAAQAGAVSWAQALGVAAVVAGLVLAARGVNPQPGGGARSWAAPLGAAALFGANFYLLKWIFAQGYANPVGYYFLRAGLIAILAWGMLRPRWAWVNGAALRLSAGRALLVAVQWLLLLYALQVGSPAVVKAASDASPLFVMAFLALFWKARLLPRQWAAAGCILAGLGLVTLGG</sequence>
<evidence type="ECO:0000256" key="1">
    <source>
        <dbReference type="ARBA" id="ARBA00007362"/>
    </source>
</evidence>
<feature type="transmembrane region" description="Helical" evidence="2">
    <location>
        <begin position="37"/>
        <end position="57"/>
    </location>
</feature>